<feature type="transmembrane region" description="Helical" evidence="1">
    <location>
        <begin position="158"/>
        <end position="179"/>
    </location>
</feature>
<feature type="transmembrane region" description="Helical" evidence="1">
    <location>
        <begin position="20"/>
        <end position="41"/>
    </location>
</feature>
<evidence type="ECO:0000313" key="3">
    <source>
        <dbReference type="EMBL" id="AZQ12628.1"/>
    </source>
</evidence>
<evidence type="ECO:0000256" key="1">
    <source>
        <dbReference type="SAM" id="Phobius"/>
    </source>
</evidence>
<dbReference type="SUPFAM" id="SSF48317">
    <property type="entry name" value="Acid phosphatase/Vanadium-dependent haloperoxidase"/>
    <property type="match status" value="1"/>
</dbReference>
<accession>A0ABN5TYX6</accession>
<keyword evidence="1" id="KW-0812">Transmembrane</keyword>
<dbReference type="Proteomes" id="UP000278437">
    <property type="component" value="Chromosome"/>
</dbReference>
<feature type="transmembrane region" description="Helical" evidence="1">
    <location>
        <begin position="191"/>
        <end position="209"/>
    </location>
</feature>
<evidence type="ECO:0000259" key="2">
    <source>
        <dbReference type="Pfam" id="PF01569"/>
    </source>
</evidence>
<dbReference type="InterPro" id="IPR000326">
    <property type="entry name" value="PAP2/HPO"/>
</dbReference>
<feature type="transmembrane region" description="Helical" evidence="1">
    <location>
        <begin position="109"/>
        <end position="125"/>
    </location>
</feature>
<keyword evidence="1" id="KW-1133">Transmembrane helix</keyword>
<feature type="domain" description="Phosphatidic acid phosphatase type 2/haloperoxidase" evidence="2">
    <location>
        <begin position="109"/>
        <end position="239"/>
    </location>
</feature>
<keyword evidence="4" id="KW-1185">Reference proteome</keyword>
<keyword evidence="1" id="KW-0472">Membrane</keyword>
<feature type="transmembrane region" description="Helical" evidence="1">
    <location>
        <begin position="215"/>
        <end position="236"/>
    </location>
</feature>
<dbReference type="Pfam" id="PF01569">
    <property type="entry name" value="PAP2"/>
    <property type="match status" value="1"/>
</dbReference>
<dbReference type="Gene3D" id="1.20.144.10">
    <property type="entry name" value="Phosphatidic acid phosphatase type 2/haloperoxidase"/>
    <property type="match status" value="1"/>
</dbReference>
<organism evidence="3 4">
    <name type="scientific">Shewanella khirikhana</name>
    <dbReference type="NCBI Taxonomy" id="1965282"/>
    <lineage>
        <taxon>Bacteria</taxon>
        <taxon>Pseudomonadati</taxon>
        <taxon>Pseudomonadota</taxon>
        <taxon>Gammaproteobacteria</taxon>
        <taxon>Alteromonadales</taxon>
        <taxon>Shewanellaceae</taxon>
        <taxon>Shewanella</taxon>
    </lineage>
</organism>
<sequence length="260" mass="29143">MIEDLPVHRTHFDTRSKDWWLSHFFLPLGLGLLLLSLLTWLETDLWLSGWLFKLEGGVSSWPLRYWWLTENVLHTGGRDMVVLASAVLIGLLIASLVHPRFKPYRRGFLYLLASVATSVVLVRVGKSITQVNCPWDLQIFGGQFPYAPFPFSMQGEGFGGQCFPGGHSSGGFAWIALYYFAAQYFPSRRKVLLASVLAIGVIFGVTQQLRGAHFLTHDIASLTLAWLVATLMYALFWRRAAVRVAPAQTLETEAPRSSAL</sequence>
<dbReference type="InterPro" id="IPR036938">
    <property type="entry name" value="PAP2/HPO_sf"/>
</dbReference>
<proteinExistence type="predicted"/>
<feature type="transmembrane region" description="Helical" evidence="1">
    <location>
        <begin position="80"/>
        <end position="97"/>
    </location>
</feature>
<dbReference type="EMBL" id="CP020373">
    <property type="protein sequence ID" value="AZQ12628.1"/>
    <property type="molecule type" value="Genomic_DNA"/>
</dbReference>
<reference evidence="4" key="1">
    <citation type="submission" date="2017-03" db="EMBL/GenBank/DDBJ databases">
        <title>Full genome sequence of a non-lethal Shewanella isolate that potentiates virulence of Vibio parahaemolyticus causing acute hepatopancreatic necrosis disease (AHPND) in shrimp.</title>
        <authorList>
            <person name="Prachumwat A."/>
            <person name="Sritunyalucksana K."/>
        </authorList>
    </citation>
    <scope>NUCLEOTIDE SEQUENCE [LARGE SCALE GENOMIC DNA]</scope>
    <source>
        <strain evidence="4">TH2012</strain>
    </source>
</reference>
<gene>
    <name evidence="3" type="ORF">STH12_03569</name>
</gene>
<protein>
    <submittedName>
        <fullName evidence="3">PAP2 superfamily protein</fullName>
    </submittedName>
</protein>
<name>A0ABN5TYX6_9GAMM</name>
<evidence type="ECO:0000313" key="4">
    <source>
        <dbReference type="Proteomes" id="UP000278437"/>
    </source>
</evidence>
<dbReference type="CDD" id="cd03396">
    <property type="entry name" value="PAP2_like_6"/>
    <property type="match status" value="1"/>
</dbReference>